<evidence type="ECO:0000313" key="1">
    <source>
        <dbReference type="EMBL" id="KYN13845.1"/>
    </source>
</evidence>
<organism evidence="1 2">
    <name type="scientific">Trachymyrmex cornetzi</name>
    <dbReference type="NCBI Taxonomy" id="471704"/>
    <lineage>
        <taxon>Eukaryota</taxon>
        <taxon>Metazoa</taxon>
        <taxon>Ecdysozoa</taxon>
        <taxon>Arthropoda</taxon>
        <taxon>Hexapoda</taxon>
        <taxon>Insecta</taxon>
        <taxon>Pterygota</taxon>
        <taxon>Neoptera</taxon>
        <taxon>Endopterygota</taxon>
        <taxon>Hymenoptera</taxon>
        <taxon>Apocrita</taxon>
        <taxon>Aculeata</taxon>
        <taxon>Formicoidea</taxon>
        <taxon>Formicidae</taxon>
        <taxon>Myrmicinae</taxon>
        <taxon>Trachymyrmex</taxon>
    </lineage>
</organism>
<reference evidence="1 2" key="1">
    <citation type="submission" date="2015-09" db="EMBL/GenBank/DDBJ databases">
        <title>Trachymyrmex cornetzi WGS genome.</title>
        <authorList>
            <person name="Nygaard S."/>
            <person name="Hu H."/>
            <person name="Boomsma J."/>
            <person name="Zhang G."/>
        </authorList>
    </citation>
    <scope>NUCLEOTIDE SEQUENCE [LARGE SCALE GENOMIC DNA]</scope>
    <source>
        <strain evidence="1">Tcor2-1</strain>
        <tissue evidence="1">Whole body</tissue>
    </source>
</reference>
<name>A0A195DLS3_9HYME</name>
<evidence type="ECO:0000313" key="2">
    <source>
        <dbReference type="Proteomes" id="UP000078492"/>
    </source>
</evidence>
<protein>
    <submittedName>
        <fullName evidence="1">Uncharacterized protein</fullName>
    </submittedName>
</protein>
<dbReference type="Proteomes" id="UP000078492">
    <property type="component" value="Unassembled WGS sequence"/>
</dbReference>
<gene>
    <name evidence="1" type="ORF">ALC57_13919</name>
</gene>
<keyword evidence="2" id="KW-1185">Reference proteome</keyword>
<dbReference type="AlphaFoldDB" id="A0A195DLS3"/>
<accession>A0A195DLS3</accession>
<sequence length="62" mass="6872">MCLSACQEYVIGAICFHVTCSGSSRVKSSDGSRRAERRSRKELQSFLGTVEVSYQLKRAARA</sequence>
<proteinExistence type="predicted"/>
<dbReference type="EMBL" id="KQ980734">
    <property type="protein sequence ID" value="KYN13845.1"/>
    <property type="molecule type" value="Genomic_DNA"/>
</dbReference>